<protein>
    <submittedName>
        <fullName evidence="1">Uncharacterized protein</fullName>
    </submittedName>
</protein>
<sequence>MYSNAEHPELRVGEVWLTNADHQEFATIGFRTKRLGCTAYDVDGNPIRGGDIQPVFVSRQEQDRFRRKYSAG</sequence>
<dbReference type="EMBL" id="MEVK01000009">
    <property type="protein sequence ID" value="OGC59730.1"/>
    <property type="molecule type" value="Genomic_DNA"/>
</dbReference>
<proteinExistence type="predicted"/>
<name>A0A1F4VRR9_UNCKA</name>
<dbReference type="STRING" id="1802627.A3A70_02065"/>
<dbReference type="Proteomes" id="UP000178964">
    <property type="component" value="Unassembled WGS sequence"/>
</dbReference>
<gene>
    <name evidence="1" type="ORF">A3A70_02065</name>
</gene>
<accession>A0A1F4VRR9</accession>
<reference evidence="1 2" key="1">
    <citation type="journal article" date="2016" name="Nat. Commun.">
        <title>Thousands of microbial genomes shed light on interconnected biogeochemical processes in an aquifer system.</title>
        <authorList>
            <person name="Anantharaman K."/>
            <person name="Brown C.T."/>
            <person name="Hug L.A."/>
            <person name="Sharon I."/>
            <person name="Castelle C.J."/>
            <person name="Probst A.J."/>
            <person name="Thomas B.C."/>
            <person name="Singh A."/>
            <person name="Wilkins M.J."/>
            <person name="Karaoz U."/>
            <person name="Brodie E.L."/>
            <person name="Williams K.H."/>
            <person name="Hubbard S.S."/>
            <person name="Banfield J.F."/>
        </authorList>
    </citation>
    <scope>NUCLEOTIDE SEQUENCE [LARGE SCALE GENOMIC DNA]</scope>
</reference>
<organism evidence="1 2">
    <name type="scientific">candidate division WWE3 bacterium RIFCSPLOWO2_01_FULL_42_11</name>
    <dbReference type="NCBI Taxonomy" id="1802627"/>
    <lineage>
        <taxon>Bacteria</taxon>
        <taxon>Katanobacteria</taxon>
    </lineage>
</organism>
<dbReference type="AlphaFoldDB" id="A0A1F4VRR9"/>
<evidence type="ECO:0000313" key="1">
    <source>
        <dbReference type="EMBL" id="OGC59730.1"/>
    </source>
</evidence>
<evidence type="ECO:0000313" key="2">
    <source>
        <dbReference type="Proteomes" id="UP000178964"/>
    </source>
</evidence>
<comment type="caution">
    <text evidence="1">The sequence shown here is derived from an EMBL/GenBank/DDBJ whole genome shotgun (WGS) entry which is preliminary data.</text>
</comment>